<proteinExistence type="predicted"/>
<dbReference type="NCBIfam" id="TIGR04387">
    <property type="entry name" value="capsid_maj_N4"/>
    <property type="match status" value="1"/>
</dbReference>
<dbReference type="Pfam" id="PF25209">
    <property type="entry name" value="Phage_capsid_4"/>
    <property type="match status" value="1"/>
</dbReference>
<dbReference type="SUPFAM" id="SSF56563">
    <property type="entry name" value="Major capsid protein gp5"/>
    <property type="match status" value="1"/>
</dbReference>
<dbReference type="EMBL" id="MZ398135">
    <property type="protein sequence ID" value="QXP45139.1"/>
    <property type="molecule type" value="Genomic_DNA"/>
</dbReference>
<dbReference type="Proteomes" id="UP000827445">
    <property type="component" value="Segment"/>
</dbReference>
<name>A0AAE7SQ18_9CAUD</name>
<organism evidence="1 2">
    <name type="scientific">Carnobacterium phage cd2</name>
    <dbReference type="NCBI Taxonomy" id="2849244"/>
    <lineage>
        <taxon>Viruses</taxon>
        <taxon>Duplodnaviria</taxon>
        <taxon>Heunggongvirae</taxon>
        <taxon>Uroviricota</taxon>
        <taxon>Caudoviricetes</taxon>
        <taxon>Carnodivirus</taxon>
        <taxon>Carnodivirus cd2-like</taxon>
    </lineage>
</organism>
<evidence type="ECO:0000313" key="2">
    <source>
        <dbReference type="Proteomes" id="UP000827445"/>
    </source>
</evidence>
<evidence type="ECO:0000313" key="1">
    <source>
        <dbReference type="EMBL" id="QXP45139.1"/>
    </source>
</evidence>
<sequence length="271" mass="29402">MADATKLNQVINPEVLAPFIREQLIKNLVFSGIAGIDTTLVGEPGDTLKVPTYAYVGMAEDLKEGEDHESVTMSATTKAVTVKKAVRTIGWTDETLLSALGNIPDEAGFQLSQAIYDKVNSDCFKALTAGVPVDAEIKIGTNTDWVADALTKFGEKISDPTVLIVHPTQLATFRKDSQYVYVNQGNTKVSGVVAQIFGTDVLVSDMVAKDQAFLVRSGALEIVLKRNPTLETDRNIWKKESFLSVDQHYVAYVKNASKAVQIKGLAPVVKP</sequence>
<reference evidence="1 2" key="1">
    <citation type="journal article" date="2021" name="Microbiol. Resour. Announc.">
        <title>Genome Sequences of Bacteriophages cd2, cd3, and cd4, which Specifically Target Carnobacterium divergens.</title>
        <authorList>
            <person name="Zhang P."/>
            <person name="Britton A.P."/>
            <person name="Visser K.A."/>
            <person name="Welke C.A."/>
            <person name="Wassink H."/>
            <person name="Prins E."/>
            <person name="Yang X."/>
            <person name="Martin-Visscher L.A."/>
        </authorList>
    </citation>
    <scope>NUCLEOTIDE SEQUENCE [LARGE SCALE GENOMIC DNA]</scope>
    <source>
        <strain evidence="2">cd2</strain>
    </source>
</reference>
<keyword evidence="2" id="KW-1185">Reference proteome</keyword>
<gene>
    <name evidence="1" type="ORF">cd2_013</name>
</gene>
<protein>
    <submittedName>
        <fullName evidence="1">Major capsid protein</fullName>
    </submittedName>
</protein>
<accession>A0AAE7SQ18</accession>